<sequence>MSVRLLFVCTPSVLPAISYDLVNMCLLKHSVPSDALLPFLSLSLSISLALFCISSPPLTGQQANFHFLTTKA</sequence>
<evidence type="ECO:0000313" key="2">
    <source>
        <dbReference type="Proteomes" id="UP000784294"/>
    </source>
</evidence>
<accession>A0A3S5C951</accession>
<evidence type="ECO:0000313" key="1">
    <source>
        <dbReference type="EMBL" id="VEL43434.1"/>
    </source>
</evidence>
<proteinExistence type="predicted"/>
<organism evidence="1 2">
    <name type="scientific">Protopolystoma xenopodis</name>
    <dbReference type="NCBI Taxonomy" id="117903"/>
    <lineage>
        <taxon>Eukaryota</taxon>
        <taxon>Metazoa</taxon>
        <taxon>Spiralia</taxon>
        <taxon>Lophotrochozoa</taxon>
        <taxon>Platyhelminthes</taxon>
        <taxon>Monogenea</taxon>
        <taxon>Polyopisthocotylea</taxon>
        <taxon>Polystomatidea</taxon>
        <taxon>Polystomatidae</taxon>
        <taxon>Protopolystoma</taxon>
    </lineage>
</organism>
<name>A0A3S5C951_9PLAT</name>
<gene>
    <name evidence="1" type="ORF">PXEA_LOCUS36874</name>
</gene>
<comment type="caution">
    <text evidence="1">The sequence shown here is derived from an EMBL/GenBank/DDBJ whole genome shotgun (WGS) entry which is preliminary data.</text>
</comment>
<protein>
    <submittedName>
        <fullName evidence="1">Uncharacterized protein</fullName>
    </submittedName>
</protein>
<dbReference type="AlphaFoldDB" id="A0A3S5C951"/>
<dbReference type="EMBL" id="CAAALY010281348">
    <property type="protein sequence ID" value="VEL43434.1"/>
    <property type="molecule type" value="Genomic_DNA"/>
</dbReference>
<keyword evidence="2" id="KW-1185">Reference proteome</keyword>
<dbReference type="Proteomes" id="UP000784294">
    <property type="component" value="Unassembled WGS sequence"/>
</dbReference>
<reference evidence="1" key="1">
    <citation type="submission" date="2018-11" db="EMBL/GenBank/DDBJ databases">
        <authorList>
            <consortium name="Pathogen Informatics"/>
        </authorList>
    </citation>
    <scope>NUCLEOTIDE SEQUENCE</scope>
</reference>